<dbReference type="EMBL" id="SWLB01000010">
    <property type="protein sequence ID" value="KAF3333845.1"/>
    <property type="molecule type" value="Genomic_DNA"/>
</dbReference>
<gene>
    <name evidence="1" type="ORF">FCM35_KLT01536</name>
</gene>
<comment type="caution">
    <text evidence="1">The sequence shown here is derived from an EMBL/GenBank/DDBJ whole genome shotgun (WGS) entry which is preliminary data.</text>
</comment>
<name>A0A833QTQ0_9POAL</name>
<evidence type="ECO:0000313" key="1">
    <source>
        <dbReference type="EMBL" id="KAF3333845.1"/>
    </source>
</evidence>
<organism evidence="1 2">
    <name type="scientific">Carex littledalei</name>
    <dbReference type="NCBI Taxonomy" id="544730"/>
    <lineage>
        <taxon>Eukaryota</taxon>
        <taxon>Viridiplantae</taxon>
        <taxon>Streptophyta</taxon>
        <taxon>Embryophyta</taxon>
        <taxon>Tracheophyta</taxon>
        <taxon>Spermatophyta</taxon>
        <taxon>Magnoliopsida</taxon>
        <taxon>Liliopsida</taxon>
        <taxon>Poales</taxon>
        <taxon>Cyperaceae</taxon>
        <taxon>Cyperoideae</taxon>
        <taxon>Cariceae</taxon>
        <taxon>Carex</taxon>
        <taxon>Carex subgen. Euthyceras</taxon>
    </lineage>
</organism>
<keyword evidence="2" id="KW-1185">Reference proteome</keyword>
<reference evidence="1" key="1">
    <citation type="submission" date="2020-01" db="EMBL/GenBank/DDBJ databases">
        <title>Genome sequence of Kobresia littledalei, the first chromosome-level genome in the family Cyperaceae.</title>
        <authorList>
            <person name="Qu G."/>
        </authorList>
    </citation>
    <scope>NUCLEOTIDE SEQUENCE</scope>
    <source>
        <strain evidence="1">C.B.Clarke</strain>
        <tissue evidence="1">Leaf</tissue>
    </source>
</reference>
<dbReference type="OrthoDB" id="749289at2759"/>
<accession>A0A833QTQ0</accession>
<sequence>MSTVTKPPSTATTTSVQESEVTTYLYIKSSKNTNDRGWGAQSLEKEAVLRRLRHKKRVDRVQSALSSFLKAMPELREIKDGELVVDDAFSSP</sequence>
<protein>
    <submittedName>
        <fullName evidence="1">Uncharacterized protein</fullName>
    </submittedName>
</protein>
<dbReference type="PANTHER" id="PTHR35324">
    <property type="entry name" value="BNAA08G03750D PROTEIN"/>
    <property type="match status" value="1"/>
</dbReference>
<dbReference type="Proteomes" id="UP000623129">
    <property type="component" value="Unassembled WGS sequence"/>
</dbReference>
<evidence type="ECO:0000313" key="2">
    <source>
        <dbReference type="Proteomes" id="UP000623129"/>
    </source>
</evidence>
<dbReference type="PANTHER" id="PTHR35324:SF4">
    <property type="entry name" value="EXPRESSED PROTEIN"/>
    <property type="match status" value="1"/>
</dbReference>
<proteinExistence type="predicted"/>
<dbReference type="AlphaFoldDB" id="A0A833QTQ0"/>